<dbReference type="EMBL" id="CAJOAY010026530">
    <property type="protein sequence ID" value="CAF4391330.1"/>
    <property type="molecule type" value="Genomic_DNA"/>
</dbReference>
<feature type="non-terminal residue" evidence="1">
    <location>
        <position position="1"/>
    </location>
</feature>
<sequence length="125" mass="14782">MKDLRKWYREIVTKLDQISDNILVDMTTTFNEVHYFASLADRLLIEQENQLKKAKSHQDMNIIEERINQIIFEIELLQSLSFHLNCDSVKLIGKLQINFNNNDIKLNDPLIPTSSYRFLISRIDV</sequence>
<gene>
    <name evidence="1" type="ORF">OKA104_LOCUS50893</name>
</gene>
<proteinExistence type="predicted"/>
<reference evidence="1" key="1">
    <citation type="submission" date="2021-02" db="EMBL/GenBank/DDBJ databases">
        <authorList>
            <person name="Nowell W R."/>
        </authorList>
    </citation>
    <scope>NUCLEOTIDE SEQUENCE</scope>
</reference>
<evidence type="ECO:0000313" key="2">
    <source>
        <dbReference type="Proteomes" id="UP000663881"/>
    </source>
</evidence>
<name>A0A820NNG8_9BILA</name>
<comment type="caution">
    <text evidence="1">The sequence shown here is derived from an EMBL/GenBank/DDBJ whole genome shotgun (WGS) entry which is preliminary data.</text>
</comment>
<accession>A0A820NNG8</accession>
<dbReference type="Proteomes" id="UP000663881">
    <property type="component" value="Unassembled WGS sequence"/>
</dbReference>
<dbReference type="AlphaFoldDB" id="A0A820NNG8"/>
<evidence type="ECO:0000313" key="1">
    <source>
        <dbReference type="EMBL" id="CAF4391330.1"/>
    </source>
</evidence>
<protein>
    <submittedName>
        <fullName evidence="1">Uncharacterized protein</fullName>
    </submittedName>
</protein>
<organism evidence="1 2">
    <name type="scientific">Adineta steineri</name>
    <dbReference type="NCBI Taxonomy" id="433720"/>
    <lineage>
        <taxon>Eukaryota</taxon>
        <taxon>Metazoa</taxon>
        <taxon>Spiralia</taxon>
        <taxon>Gnathifera</taxon>
        <taxon>Rotifera</taxon>
        <taxon>Eurotatoria</taxon>
        <taxon>Bdelloidea</taxon>
        <taxon>Adinetida</taxon>
        <taxon>Adinetidae</taxon>
        <taxon>Adineta</taxon>
    </lineage>
</organism>